<dbReference type="EMBL" id="LAJG01000023">
    <property type="protein sequence ID" value="KKB77989.1"/>
    <property type="molecule type" value="Genomic_DNA"/>
</dbReference>
<dbReference type="AlphaFoldDB" id="A0A0F5L701"/>
<comment type="caution">
    <text evidence="1">The sequence shown here is derived from an EMBL/GenBank/DDBJ whole genome shotgun (WGS) entry which is preliminary data.</text>
</comment>
<name>A0A0F5L701_9HYPH</name>
<dbReference type="Pfam" id="PF07366">
    <property type="entry name" value="SnoaL"/>
    <property type="match status" value="1"/>
</dbReference>
<dbReference type="OrthoDB" id="9810441at2"/>
<proteinExistence type="predicted"/>
<evidence type="ECO:0000313" key="1">
    <source>
        <dbReference type="EMBL" id="KKB77989.1"/>
    </source>
</evidence>
<keyword evidence="2" id="KW-1185">Reference proteome</keyword>
<dbReference type="STRING" id="361041.VW35_12770"/>
<gene>
    <name evidence="1" type="ORF">VW35_12770</name>
</gene>
<dbReference type="PANTHER" id="PTHR38436">
    <property type="entry name" value="POLYKETIDE CYCLASE SNOAL-LIKE DOMAIN"/>
    <property type="match status" value="1"/>
</dbReference>
<dbReference type="PANTHER" id="PTHR38436:SF1">
    <property type="entry name" value="ESTER CYCLASE"/>
    <property type="match status" value="1"/>
</dbReference>
<evidence type="ECO:0000313" key="2">
    <source>
        <dbReference type="Proteomes" id="UP000033514"/>
    </source>
</evidence>
<dbReference type="InterPro" id="IPR032710">
    <property type="entry name" value="NTF2-like_dom_sf"/>
</dbReference>
<dbReference type="Gene3D" id="3.10.450.50">
    <property type="match status" value="1"/>
</dbReference>
<dbReference type="RefSeq" id="WP_046143448.1">
    <property type="nucleotide sequence ID" value="NZ_LAJG01000023.1"/>
</dbReference>
<organism evidence="1 2">
    <name type="scientific">Devosia soli</name>
    <dbReference type="NCBI Taxonomy" id="361041"/>
    <lineage>
        <taxon>Bacteria</taxon>
        <taxon>Pseudomonadati</taxon>
        <taxon>Pseudomonadota</taxon>
        <taxon>Alphaproteobacteria</taxon>
        <taxon>Hyphomicrobiales</taxon>
        <taxon>Devosiaceae</taxon>
        <taxon>Devosia</taxon>
    </lineage>
</organism>
<dbReference type="Proteomes" id="UP000033514">
    <property type="component" value="Unassembled WGS sequence"/>
</dbReference>
<dbReference type="GO" id="GO:0030638">
    <property type="term" value="P:polyketide metabolic process"/>
    <property type="evidence" value="ECO:0007669"/>
    <property type="project" value="InterPro"/>
</dbReference>
<protein>
    <submittedName>
        <fullName evidence="1">Ester cyclase</fullName>
    </submittedName>
</protein>
<accession>A0A0F5L701</accession>
<dbReference type="PATRIC" id="fig|361041.3.peg.1936"/>
<sequence>METEPASLKRQYLAYIDCLNRQDWQRLGNFVHEDAAHNGVAVGLAGYRQMLEGDFASIPDLRFDVALLTSEPPYISSRLRFDCTPVGTLFGLAVNGRRVQFHENVFYRFLDGRIHEVWSIIDKAEIAAQL</sequence>
<reference evidence="1 2" key="1">
    <citation type="submission" date="2015-03" db="EMBL/GenBank/DDBJ databases">
        <authorList>
            <person name="Hassan Y.I."/>
            <person name="Lepp D."/>
            <person name="Zhou T."/>
        </authorList>
    </citation>
    <scope>NUCLEOTIDE SEQUENCE [LARGE SCALE GENOMIC DNA]</scope>
    <source>
        <strain evidence="1 2">GH2-10</strain>
    </source>
</reference>
<dbReference type="SUPFAM" id="SSF54427">
    <property type="entry name" value="NTF2-like"/>
    <property type="match status" value="1"/>
</dbReference>
<dbReference type="InterPro" id="IPR009959">
    <property type="entry name" value="Cyclase_SnoaL-like"/>
</dbReference>